<proteinExistence type="predicted"/>
<gene>
    <name evidence="6" type="ORF">JL107_00035</name>
</gene>
<dbReference type="GO" id="GO:0006355">
    <property type="term" value="P:regulation of DNA-templated transcription"/>
    <property type="evidence" value="ECO:0007669"/>
    <property type="project" value="InterPro"/>
</dbReference>
<dbReference type="InterPro" id="IPR036388">
    <property type="entry name" value="WH-like_DNA-bd_sf"/>
</dbReference>
<dbReference type="PANTHER" id="PTHR44688">
    <property type="entry name" value="DNA-BINDING TRANSCRIPTIONAL ACTIVATOR DEVR_DOSR"/>
    <property type="match status" value="1"/>
</dbReference>
<dbReference type="Pfam" id="PF00196">
    <property type="entry name" value="GerE"/>
    <property type="match status" value="1"/>
</dbReference>
<feature type="compositionally biased region" description="Basic and acidic residues" evidence="4">
    <location>
        <begin position="129"/>
        <end position="139"/>
    </location>
</feature>
<dbReference type="SMART" id="SM00421">
    <property type="entry name" value="HTH_LUXR"/>
    <property type="match status" value="1"/>
</dbReference>
<evidence type="ECO:0000313" key="7">
    <source>
        <dbReference type="Proteomes" id="UP000663801"/>
    </source>
</evidence>
<feature type="domain" description="HTH luxR-type" evidence="5">
    <location>
        <begin position="136"/>
        <end position="201"/>
    </location>
</feature>
<evidence type="ECO:0000256" key="2">
    <source>
        <dbReference type="ARBA" id="ARBA00023125"/>
    </source>
</evidence>
<sequence>MLRCAPDVARIALTRWDPDLAGRVAGDVAALPTTRIPLLAATPDLVGGMASGSVDQLVAAAEAATRAGNVPLAATAQEELAYAAGSAGRADIARPTLDLAVAAYQGMGARAGADRASARLRTVGIRRGSRAEHRTDRRGPASLTPTERRVTLLVRDGLTNPEIAARLFLSPRTVQTHVSHILAKLGARSRVEVARMDLPPGGVEG</sequence>
<evidence type="ECO:0000256" key="1">
    <source>
        <dbReference type="ARBA" id="ARBA00023015"/>
    </source>
</evidence>
<dbReference type="PROSITE" id="PS50043">
    <property type="entry name" value="HTH_LUXR_2"/>
    <property type="match status" value="1"/>
</dbReference>
<evidence type="ECO:0000259" key="5">
    <source>
        <dbReference type="PROSITE" id="PS50043"/>
    </source>
</evidence>
<evidence type="ECO:0000256" key="3">
    <source>
        <dbReference type="ARBA" id="ARBA00023163"/>
    </source>
</evidence>
<dbReference type="Proteomes" id="UP000663801">
    <property type="component" value="Unassembled WGS sequence"/>
</dbReference>
<evidence type="ECO:0000313" key="6">
    <source>
        <dbReference type="EMBL" id="MBM9474824.1"/>
    </source>
</evidence>
<dbReference type="EMBL" id="JAERWL010000001">
    <property type="protein sequence ID" value="MBM9474824.1"/>
    <property type="molecule type" value="Genomic_DNA"/>
</dbReference>
<dbReference type="InterPro" id="IPR000792">
    <property type="entry name" value="Tscrpt_reg_LuxR_C"/>
</dbReference>
<comment type="caution">
    <text evidence="6">The sequence shown here is derived from an EMBL/GenBank/DDBJ whole genome shotgun (WGS) entry which is preliminary data.</text>
</comment>
<dbReference type="CDD" id="cd06170">
    <property type="entry name" value="LuxR_C_like"/>
    <property type="match status" value="1"/>
</dbReference>
<dbReference type="PRINTS" id="PR00038">
    <property type="entry name" value="HTHLUXR"/>
</dbReference>
<dbReference type="GO" id="GO:0003677">
    <property type="term" value="F:DNA binding"/>
    <property type="evidence" value="ECO:0007669"/>
    <property type="project" value="UniProtKB-KW"/>
</dbReference>
<keyword evidence="7" id="KW-1185">Reference proteome</keyword>
<keyword evidence="3" id="KW-0804">Transcription</keyword>
<organism evidence="6 7">
    <name type="scientific">Nakamurella flavida</name>
    <dbReference type="NCBI Taxonomy" id="363630"/>
    <lineage>
        <taxon>Bacteria</taxon>
        <taxon>Bacillati</taxon>
        <taxon>Actinomycetota</taxon>
        <taxon>Actinomycetes</taxon>
        <taxon>Nakamurellales</taxon>
        <taxon>Nakamurellaceae</taxon>
        <taxon>Nakamurella</taxon>
    </lineage>
</organism>
<dbReference type="Gene3D" id="1.10.10.10">
    <property type="entry name" value="Winged helix-like DNA-binding domain superfamily/Winged helix DNA-binding domain"/>
    <property type="match status" value="1"/>
</dbReference>
<feature type="region of interest" description="Disordered" evidence="4">
    <location>
        <begin position="124"/>
        <end position="146"/>
    </location>
</feature>
<reference evidence="6" key="1">
    <citation type="submission" date="2021-01" db="EMBL/GenBank/DDBJ databases">
        <title>KCTC 19127 draft genome.</title>
        <authorList>
            <person name="An D."/>
        </authorList>
    </citation>
    <scope>NUCLEOTIDE SEQUENCE</scope>
    <source>
        <strain evidence="6">KCTC 19127</strain>
    </source>
</reference>
<keyword evidence="2" id="KW-0238">DNA-binding</keyword>
<accession>A0A939C3Q2</accession>
<dbReference type="AlphaFoldDB" id="A0A939C3Q2"/>
<keyword evidence="1" id="KW-0805">Transcription regulation</keyword>
<dbReference type="PROSITE" id="PS00622">
    <property type="entry name" value="HTH_LUXR_1"/>
    <property type="match status" value="1"/>
</dbReference>
<name>A0A939C3Q2_9ACTN</name>
<dbReference type="InterPro" id="IPR016032">
    <property type="entry name" value="Sig_transdc_resp-reg_C-effctor"/>
</dbReference>
<dbReference type="PANTHER" id="PTHR44688:SF16">
    <property type="entry name" value="DNA-BINDING TRANSCRIPTIONAL ACTIVATOR DEVR_DOSR"/>
    <property type="match status" value="1"/>
</dbReference>
<evidence type="ECO:0000256" key="4">
    <source>
        <dbReference type="SAM" id="MobiDB-lite"/>
    </source>
</evidence>
<protein>
    <submittedName>
        <fullName evidence="6">Helix-turn-helix transcriptional regulator</fullName>
    </submittedName>
</protein>
<dbReference type="SUPFAM" id="SSF46894">
    <property type="entry name" value="C-terminal effector domain of the bipartite response regulators"/>
    <property type="match status" value="1"/>
</dbReference>